<dbReference type="OrthoDB" id="9804758at2"/>
<dbReference type="PANTHER" id="PTHR10192">
    <property type="entry name" value="MOLYBDOPTERIN BIOSYNTHESIS PROTEIN"/>
    <property type="match status" value="1"/>
</dbReference>
<dbReference type="SUPFAM" id="SSF53218">
    <property type="entry name" value="Molybdenum cofactor biosynthesis proteins"/>
    <property type="match status" value="1"/>
</dbReference>
<dbReference type="Pfam" id="PF03454">
    <property type="entry name" value="MoeA_C"/>
    <property type="match status" value="1"/>
</dbReference>
<dbReference type="Pfam" id="PF03453">
    <property type="entry name" value="MoeA_N"/>
    <property type="match status" value="1"/>
</dbReference>
<dbReference type="GO" id="GO:0061599">
    <property type="term" value="F:molybdopterin molybdotransferase activity"/>
    <property type="evidence" value="ECO:0007669"/>
    <property type="project" value="UniProtKB-UniRule"/>
</dbReference>
<gene>
    <name evidence="13" type="ORF">SAMN06265338_104152</name>
</gene>
<comment type="pathway">
    <text evidence="3 11">Cofactor biosynthesis; molybdopterin biosynthesis.</text>
</comment>
<dbReference type="EMBL" id="FYDG01000004">
    <property type="protein sequence ID" value="SNB71447.1"/>
    <property type="molecule type" value="Genomic_DNA"/>
</dbReference>
<comment type="catalytic activity">
    <reaction evidence="10">
        <text>adenylyl-molybdopterin + molybdate = Mo-molybdopterin + AMP + H(+)</text>
        <dbReference type="Rhea" id="RHEA:35047"/>
        <dbReference type="ChEBI" id="CHEBI:15378"/>
        <dbReference type="ChEBI" id="CHEBI:36264"/>
        <dbReference type="ChEBI" id="CHEBI:62727"/>
        <dbReference type="ChEBI" id="CHEBI:71302"/>
        <dbReference type="ChEBI" id="CHEBI:456215"/>
        <dbReference type="EC" id="2.10.1.1"/>
    </reaction>
</comment>
<dbReference type="InterPro" id="IPR001453">
    <property type="entry name" value="MoaB/Mog_dom"/>
</dbReference>
<proteinExistence type="inferred from homology"/>
<dbReference type="SUPFAM" id="SSF63882">
    <property type="entry name" value="MoeA N-terminal region -like"/>
    <property type="match status" value="1"/>
</dbReference>
<dbReference type="EC" id="2.10.1.1" evidence="11"/>
<evidence type="ECO:0000259" key="12">
    <source>
        <dbReference type="SMART" id="SM00852"/>
    </source>
</evidence>
<dbReference type="Proteomes" id="UP000198418">
    <property type="component" value="Unassembled WGS sequence"/>
</dbReference>
<keyword evidence="5 11" id="KW-0500">Molybdenum</keyword>
<dbReference type="InterPro" id="IPR036688">
    <property type="entry name" value="MoeA_C_domain_IV_sf"/>
</dbReference>
<dbReference type="NCBIfam" id="NF045515">
    <property type="entry name" value="Glp_gephyrin"/>
    <property type="match status" value="1"/>
</dbReference>
<dbReference type="Gene3D" id="3.90.105.10">
    <property type="entry name" value="Molybdopterin biosynthesis moea protein, domain 2"/>
    <property type="match status" value="1"/>
</dbReference>
<name>A0A212RGF4_RHOAC</name>
<comment type="similarity">
    <text evidence="4 11">Belongs to the MoeA family.</text>
</comment>
<dbReference type="GO" id="GO:0005829">
    <property type="term" value="C:cytosol"/>
    <property type="evidence" value="ECO:0007669"/>
    <property type="project" value="TreeGrafter"/>
</dbReference>
<evidence type="ECO:0000313" key="14">
    <source>
        <dbReference type="Proteomes" id="UP000198418"/>
    </source>
</evidence>
<dbReference type="InterPro" id="IPR036425">
    <property type="entry name" value="MoaB/Mog-like_dom_sf"/>
</dbReference>
<dbReference type="InterPro" id="IPR036135">
    <property type="entry name" value="MoeA_linker/N_sf"/>
</dbReference>
<dbReference type="FunFam" id="3.40.980.10:FF:000004">
    <property type="entry name" value="Molybdopterin molybdenumtransferase"/>
    <property type="match status" value="1"/>
</dbReference>
<dbReference type="Gene3D" id="2.40.340.10">
    <property type="entry name" value="MoeA, C-terminal, domain IV"/>
    <property type="match status" value="1"/>
</dbReference>
<dbReference type="AlphaFoldDB" id="A0A212RGF4"/>
<dbReference type="Pfam" id="PF00994">
    <property type="entry name" value="MoCF_biosynth"/>
    <property type="match status" value="1"/>
</dbReference>
<evidence type="ECO:0000313" key="13">
    <source>
        <dbReference type="EMBL" id="SNB71447.1"/>
    </source>
</evidence>
<evidence type="ECO:0000256" key="6">
    <source>
        <dbReference type="ARBA" id="ARBA00022679"/>
    </source>
</evidence>
<evidence type="ECO:0000256" key="2">
    <source>
        <dbReference type="ARBA" id="ARBA00002901"/>
    </source>
</evidence>
<dbReference type="NCBIfam" id="TIGR00177">
    <property type="entry name" value="molyb_syn"/>
    <property type="match status" value="1"/>
</dbReference>
<dbReference type="RefSeq" id="WP_088520611.1">
    <property type="nucleotide sequence ID" value="NZ_FYDG01000004.1"/>
</dbReference>
<protein>
    <recommendedName>
        <fullName evidence="11">Molybdopterin molybdenumtransferase</fullName>
        <ecNumber evidence="11">2.10.1.1</ecNumber>
    </recommendedName>
</protein>
<keyword evidence="9 11" id="KW-0501">Molybdenum cofactor biosynthesis</keyword>
<evidence type="ECO:0000256" key="8">
    <source>
        <dbReference type="ARBA" id="ARBA00022842"/>
    </source>
</evidence>
<dbReference type="Gene3D" id="3.40.980.10">
    <property type="entry name" value="MoaB/Mog-like domain"/>
    <property type="match status" value="1"/>
</dbReference>
<evidence type="ECO:0000256" key="7">
    <source>
        <dbReference type="ARBA" id="ARBA00022723"/>
    </source>
</evidence>
<dbReference type="GO" id="GO:0046872">
    <property type="term" value="F:metal ion binding"/>
    <property type="evidence" value="ECO:0007669"/>
    <property type="project" value="UniProtKB-UniRule"/>
</dbReference>
<keyword evidence="14" id="KW-1185">Reference proteome</keyword>
<accession>A0A212RGF4</accession>
<feature type="domain" description="MoaB/Mog" evidence="12">
    <location>
        <begin position="180"/>
        <end position="319"/>
    </location>
</feature>
<evidence type="ECO:0000256" key="10">
    <source>
        <dbReference type="ARBA" id="ARBA00047317"/>
    </source>
</evidence>
<dbReference type="SMART" id="SM00852">
    <property type="entry name" value="MoCF_biosynth"/>
    <property type="match status" value="1"/>
</dbReference>
<evidence type="ECO:0000256" key="4">
    <source>
        <dbReference type="ARBA" id="ARBA00010763"/>
    </source>
</evidence>
<comment type="cofactor">
    <cofactor evidence="1 11">
        <name>Mg(2+)</name>
        <dbReference type="ChEBI" id="CHEBI:18420"/>
    </cofactor>
</comment>
<dbReference type="SUPFAM" id="SSF63867">
    <property type="entry name" value="MoeA C-terminal domain-like"/>
    <property type="match status" value="1"/>
</dbReference>
<reference evidence="14" key="1">
    <citation type="submission" date="2017-06" db="EMBL/GenBank/DDBJ databases">
        <authorList>
            <person name="Varghese N."/>
            <person name="Submissions S."/>
        </authorList>
    </citation>
    <scope>NUCLEOTIDE SEQUENCE [LARGE SCALE GENOMIC DNA]</scope>
    <source>
        <strain evidence="14">DSM 137</strain>
    </source>
</reference>
<evidence type="ECO:0000256" key="11">
    <source>
        <dbReference type="RuleBase" id="RU365090"/>
    </source>
</evidence>
<dbReference type="UniPathway" id="UPA00344"/>
<dbReference type="CDD" id="cd00887">
    <property type="entry name" value="MoeA"/>
    <property type="match status" value="1"/>
</dbReference>
<comment type="function">
    <text evidence="2 11">Catalyzes the insertion of molybdate into adenylated molybdopterin with the concomitant release of AMP.</text>
</comment>
<dbReference type="InterPro" id="IPR005110">
    <property type="entry name" value="MoeA_linker/N"/>
</dbReference>
<dbReference type="Gene3D" id="2.170.190.11">
    <property type="entry name" value="Molybdopterin biosynthesis moea protein, domain 3"/>
    <property type="match status" value="1"/>
</dbReference>
<evidence type="ECO:0000256" key="9">
    <source>
        <dbReference type="ARBA" id="ARBA00023150"/>
    </source>
</evidence>
<organism evidence="13 14">
    <name type="scientific">Rhodoblastus acidophilus</name>
    <name type="common">Rhodopseudomonas acidophila</name>
    <dbReference type="NCBI Taxonomy" id="1074"/>
    <lineage>
        <taxon>Bacteria</taxon>
        <taxon>Pseudomonadati</taxon>
        <taxon>Pseudomonadota</taxon>
        <taxon>Alphaproteobacteria</taxon>
        <taxon>Hyphomicrobiales</taxon>
        <taxon>Rhodoblastaceae</taxon>
        <taxon>Rhodoblastus</taxon>
    </lineage>
</organism>
<sequence>MADKKPLLSVEDALAAILASASGPLDVEDVPLAAAFGRTLARDLPALRTQPPKPLSAMDGYALRAEDAGKGALNVIGESSAGAGFAGVCGPGEAVRIFTGAPMPEGADSVLIQEEAARDGENVAARTKVTPGKNVRRAGIDFREGETILRAGRRLSPADVALAASADHPTLPVARAPRIAVLSTGDELAPPGEPRGPDQIVASNAYAVLGLIAACGGAALDLGVAPDQPEAIEAAIRKALDAGVDVLVTIGGASVGDRDFVRGALEAEGMALEFWKINMKPGKPLIHGQIGKTVVLGLPGNPVSAVVCGELFLKPLIRALCGDAAGAAHRIEPARAGADMKPNGPRREYVRATLAWTEAGQLEATPHKDQDSSLNSVLARSQALILRDAQAPALAKGEPVRILRLTESL</sequence>
<dbReference type="GO" id="GO:0006777">
    <property type="term" value="P:Mo-molybdopterin cofactor biosynthetic process"/>
    <property type="evidence" value="ECO:0007669"/>
    <property type="project" value="UniProtKB-UniRule"/>
</dbReference>
<evidence type="ECO:0000256" key="3">
    <source>
        <dbReference type="ARBA" id="ARBA00005046"/>
    </source>
</evidence>
<dbReference type="InterPro" id="IPR005111">
    <property type="entry name" value="MoeA_C_domain_IV"/>
</dbReference>
<evidence type="ECO:0000256" key="5">
    <source>
        <dbReference type="ARBA" id="ARBA00022505"/>
    </source>
</evidence>
<evidence type="ECO:0000256" key="1">
    <source>
        <dbReference type="ARBA" id="ARBA00001946"/>
    </source>
</evidence>
<keyword evidence="6 11" id="KW-0808">Transferase</keyword>
<dbReference type="InterPro" id="IPR038987">
    <property type="entry name" value="MoeA-like"/>
</dbReference>
<dbReference type="PANTHER" id="PTHR10192:SF5">
    <property type="entry name" value="GEPHYRIN"/>
    <property type="match status" value="1"/>
</dbReference>
<keyword evidence="8 11" id="KW-0460">Magnesium</keyword>
<keyword evidence="7 11" id="KW-0479">Metal-binding</keyword>